<keyword evidence="4" id="KW-1185">Reference proteome</keyword>
<dbReference type="EMBL" id="WVTA01000001">
    <property type="protein sequence ID" value="KAK3216809.1"/>
    <property type="molecule type" value="Genomic_DNA"/>
</dbReference>
<dbReference type="Proteomes" id="UP001280581">
    <property type="component" value="Unassembled WGS sequence"/>
</dbReference>
<feature type="signal peptide" evidence="2">
    <location>
        <begin position="1"/>
        <end position="18"/>
    </location>
</feature>
<keyword evidence="2" id="KW-0732">Signal</keyword>
<evidence type="ECO:0000313" key="4">
    <source>
        <dbReference type="Proteomes" id="UP001280581"/>
    </source>
</evidence>
<dbReference type="AlphaFoldDB" id="A0AAN6M8W5"/>
<proteinExistence type="predicted"/>
<feature type="chain" id="PRO_5043042074" evidence="2">
    <location>
        <begin position="19"/>
        <end position="673"/>
    </location>
</feature>
<accession>A0AAN6M8W5</accession>
<reference evidence="3 4" key="1">
    <citation type="submission" date="2021-02" db="EMBL/GenBank/DDBJ databases">
        <title>Genome assembly of Pseudopithomyces chartarum.</title>
        <authorList>
            <person name="Jauregui R."/>
            <person name="Singh J."/>
            <person name="Voisey C."/>
        </authorList>
    </citation>
    <scope>NUCLEOTIDE SEQUENCE [LARGE SCALE GENOMIC DNA]</scope>
    <source>
        <strain evidence="3 4">AGR01</strain>
    </source>
</reference>
<evidence type="ECO:0000256" key="1">
    <source>
        <dbReference type="SAM" id="MobiDB-lite"/>
    </source>
</evidence>
<protein>
    <submittedName>
        <fullName evidence="3">Uncharacterized protein</fullName>
    </submittedName>
</protein>
<organism evidence="3 4">
    <name type="scientific">Pseudopithomyces chartarum</name>
    <dbReference type="NCBI Taxonomy" id="1892770"/>
    <lineage>
        <taxon>Eukaryota</taxon>
        <taxon>Fungi</taxon>
        <taxon>Dikarya</taxon>
        <taxon>Ascomycota</taxon>
        <taxon>Pezizomycotina</taxon>
        <taxon>Dothideomycetes</taxon>
        <taxon>Pleosporomycetidae</taxon>
        <taxon>Pleosporales</taxon>
        <taxon>Massarineae</taxon>
        <taxon>Didymosphaeriaceae</taxon>
        <taxon>Pseudopithomyces</taxon>
    </lineage>
</organism>
<sequence>MRTSSLLLPLAFAFAANAINISIGPDTVCGDNSVDCDNGFCCSSGSTCDTSGSVTKCGTDGTLAKPFDVGSLGSALASQVESLKNLPASLMGDFSSLVQAIPTDVAESAKGVLSSFAANHQIPTGAELSSFVDSLPTSAQGPVNSALNSLQAELDGVLGGGSQTGSGQVQNTQDGSGAAPGGATAFGNTAAMLVGIWGVAALGGVALVLILCRDRLPAANCNMVGRQNNSKADPLGLNLGFANPDPRFDEWKPSEEYVPKAGTKKDSRFMPAKMSSAASRRPNQMEDMASGTRTNPSVVASEPKPSVATQLDGNGSWADWGVNVSGASRYLQDYEEEKAKTSKAAIDNTLTSKPVPLNIEGMNKVLAERAKAASASATAAYANGTSPRADFFDIEAPMPADVGSEKKKSAPADTTISVKDQVPKSEAAATALGARLELQALIPSLTRPVSDGPSVYFHTEYGRPSTVTLVNGEESDDTLGNRAEKKQVDARQRDENIATWRQGTQLNVDIDDEAMTLRTIYLVISVSKNEQATLLVPHGLGKHKAQVSPKQPRSVIQAADLYHRLHKVHELLFKQEFIGLSALNVEKSILIEMDESDFSSHHEEVNSLFLRQWNHRQHQIQEVIEMQKELGLKPDNQGGLISKSGVEFEKLYQTITSTHSTLGYGRKINREHA</sequence>
<feature type="region of interest" description="Disordered" evidence="1">
    <location>
        <begin position="158"/>
        <end position="180"/>
    </location>
</feature>
<name>A0AAN6M8W5_9PLEO</name>
<evidence type="ECO:0000256" key="2">
    <source>
        <dbReference type="SAM" id="SignalP"/>
    </source>
</evidence>
<feature type="region of interest" description="Disordered" evidence="1">
    <location>
        <begin position="264"/>
        <end position="312"/>
    </location>
</feature>
<evidence type="ECO:0000313" key="3">
    <source>
        <dbReference type="EMBL" id="KAK3216809.1"/>
    </source>
</evidence>
<gene>
    <name evidence="3" type="ORF">GRF29_1g1077493</name>
</gene>
<comment type="caution">
    <text evidence="3">The sequence shown here is derived from an EMBL/GenBank/DDBJ whole genome shotgun (WGS) entry which is preliminary data.</text>
</comment>